<feature type="signal peptide" evidence="2">
    <location>
        <begin position="1"/>
        <end position="18"/>
    </location>
</feature>
<protein>
    <submittedName>
        <fullName evidence="3">Uncharacterized protein</fullName>
    </submittedName>
</protein>
<evidence type="ECO:0000256" key="2">
    <source>
        <dbReference type="SAM" id="SignalP"/>
    </source>
</evidence>
<feature type="chain" id="PRO_5035719907" evidence="2">
    <location>
        <begin position="19"/>
        <end position="495"/>
    </location>
</feature>
<gene>
    <name evidence="3" type="ORF">MEDL_5528</name>
</gene>
<evidence type="ECO:0000313" key="4">
    <source>
        <dbReference type="Proteomes" id="UP000683360"/>
    </source>
</evidence>
<dbReference type="AlphaFoldDB" id="A0A8S3Q624"/>
<dbReference type="SUPFAM" id="SSF52540">
    <property type="entry name" value="P-loop containing nucleoside triphosphate hydrolases"/>
    <property type="match status" value="1"/>
</dbReference>
<dbReference type="OrthoDB" id="6133052at2759"/>
<feature type="transmembrane region" description="Helical" evidence="1">
    <location>
        <begin position="226"/>
        <end position="246"/>
    </location>
</feature>
<keyword evidence="2" id="KW-0732">Signal</keyword>
<keyword evidence="1" id="KW-1133">Transmembrane helix</keyword>
<organism evidence="3 4">
    <name type="scientific">Mytilus edulis</name>
    <name type="common">Blue mussel</name>
    <dbReference type="NCBI Taxonomy" id="6550"/>
    <lineage>
        <taxon>Eukaryota</taxon>
        <taxon>Metazoa</taxon>
        <taxon>Spiralia</taxon>
        <taxon>Lophotrochozoa</taxon>
        <taxon>Mollusca</taxon>
        <taxon>Bivalvia</taxon>
        <taxon>Autobranchia</taxon>
        <taxon>Pteriomorphia</taxon>
        <taxon>Mytilida</taxon>
        <taxon>Mytiloidea</taxon>
        <taxon>Mytilidae</taxon>
        <taxon>Mytilinae</taxon>
        <taxon>Mytilus</taxon>
    </lineage>
</organism>
<name>A0A8S3Q624_MYTED</name>
<comment type="caution">
    <text evidence="3">The sequence shown here is derived from an EMBL/GenBank/DDBJ whole genome shotgun (WGS) entry which is preliminary data.</text>
</comment>
<accession>A0A8S3Q624</accession>
<proteinExistence type="predicted"/>
<evidence type="ECO:0000313" key="3">
    <source>
        <dbReference type="EMBL" id="CAG2190221.1"/>
    </source>
</evidence>
<reference evidence="3" key="1">
    <citation type="submission" date="2021-03" db="EMBL/GenBank/DDBJ databases">
        <authorList>
            <person name="Bekaert M."/>
        </authorList>
    </citation>
    <scope>NUCLEOTIDE SEQUENCE</scope>
</reference>
<dbReference type="InterPro" id="IPR027417">
    <property type="entry name" value="P-loop_NTPase"/>
</dbReference>
<dbReference type="EMBL" id="CAJPWZ010000319">
    <property type="protein sequence ID" value="CAG2190221.1"/>
    <property type="molecule type" value="Genomic_DNA"/>
</dbReference>
<keyword evidence="4" id="KW-1185">Reference proteome</keyword>
<sequence length="495" mass="56818">MMSRIWVLQLQIFSICYGYDMQCPDQTQRSTRASAICVDPLKYSCLDDSSKSYYVNNKKIIGYSENCTRFDKEGAGKKIVIRGGLDGIKCDKYRYQPIPFLTNVSHQCLFQKSLCTEEGQVVANDSMTNTDVSCRCDYTKGYVFLYRPAHPCFCIPSDEDCSCYLKKCNYNENLSSEYRCVNASNEESGFKCSNENKRVIPDIEDKPSVQNVNQNNSSELVDSKTYVVYVTVCVVIFSMVFIATVCRSIWKESRYLDEETKETYLKDISSGEEQHRHIRVAIIGEKGVGKTCLLRRLLKQSIEGVQSTDGVNIEVSKCKIRLRDGKWESYKAKEHELVHAYRLKEHLKTKSGERISSQDSIVVSSDQETGEIISETTPSASEQVGHSPMNASLKNDNGNKKSVNFEKQQTDFKKQMKREIDIDRVTKSKDRLLHQTHKQLISNDDKVEYVDCDLWDFAGEKVLRNTPSFLYQAVAFSLGCRYFKRYNEFQTRPMV</sequence>
<keyword evidence="1" id="KW-0812">Transmembrane</keyword>
<dbReference type="Proteomes" id="UP000683360">
    <property type="component" value="Unassembled WGS sequence"/>
</dbReference>
<evidence type="ECO:0000256" key="1">
    <source>
        <dbReference type="SAM" id="Phobius"/>
    </source>
</evidence>
<dbReference type="Gene3D" id="3.40.50.300">
    <property type="entry name" value="P-loop containing nucleotide triphosphate hydrolases"/>
    <property type="match status" value="1"/>
</dbReference>
<keyword evidence="1" id="KW-0472">Membrane</keyword>